<organism evidence="1">
    <name type="scientific">uncultured Segetibacter sp</name>
    <dbReference type="NCBI Taxonomy" id="481133"/>
    <lineage>
        <taxon>Bacteria</taxon>
        <taxon>Pseudomonadati</taxon>
        <taxon>Bacteroidota</taxon>
        <taxon>Chitinophagia</taxon>
        <taxon>Chitinophagales</taxon>
        <taxon>Chitinophagaceae</taxon>
        <taxon>Segetibacter</taxon>
        <taxon>environmental samples</taxon>
    </lineage>
</organism>
<dbReference type="EMBL" id="CADCVN010000913">
    <property type="protein sequence ID" value="CAA9508814.1"/>
    <property type="molecule type" value="Genomic_DNA"/>
</dbReference>
<protein>
    <submittedName>
        <fullName evidence="1">Inosose dehydratase</fullName>
        <ecNumber evidence="1">4.2.1.44</ecNumber>
    </submittedName>
</protein>
<accession>A0A6J4SZ04</accession>
<reference evidence="1" key="1">
    <citation type="submission" date="2020-02" db="EMBL/GenBank/DDBJ databases">
        <authorList>
            <person name="Meier V. D."/>
        </authorList>
    </citation>
    <scope>NUCLEOTIDE SEQUENCE</scope>
    <source>
        <strain evidence="1">AVDCRST_MAG96</strain>
    </source>
</reference>
<proteinExistence type="predicted"/>
<dbReference type="EC" id="4.2.1.44" evidence="1"/>
<name>A0A6J4SZ04_9BACT</name>
<sequence>MCAWVPHKEGEFTEDDLKKAIDVFSAAGKLMYENGLKFCYH</sequence>
<dbReference type="GO" id="GO:0050114">
    <property type="term" value="F:myo-inosose-2 dehydratase activity"/>
    <property type="evidence" value="ECO:0007669"/>
    <property type="project" value="UniProtKB-EC"/>
</dbReference>
<keyword evidence="1" id="KW-0456">Lyase</keyword>
<evidence type="ECO:0000313" key="1">
    <source>
        <dbReference type="EMBL" id="CAA9508814.1"/>
    </source>
</evidence>
<feature type="non-terminal residue" evidence="1">
    <location>
        <position position="41"/>
    </location>
</feature>
<dbReference type="AlphaFoldDB" id="A0A6J4SZ04"/>
<gene>
    <name evidence="1" type="ORF">AVDCRST_MAG96-2358</name>
</gene>